<dbReference type="InterPro" id="IPR036390">
    <property type="entry name" value="WH_DNA-bd_sf"/>
</dbReference>
<dbReference type="InterPro" id="IPR000524">
    <property type="entry name" value="Tscrpt_reg_HTH_GntR"/>
</dbReference>
<dbReference type="Gene3D" id="3.40.50.2300">
    <property type="match status" value="2"/>
</dbReference>
<dbReference type="GO" id="GO:0003700">
    <property type="term" value="F:DNA-binding transcription factor activity"/>
    <property type="evidence" value="ECO:0007669"/>
    <property type="project" value="InterPro"/>
</dbReference>
<dbReference type="PATRIC" id="fig|398512.5.peg.3250"/>
<dbReference type="EMBL" id="LGTC01000001">
    <property type="protein sequence ID" value="KNY27830.1"/>
    <property type="molecule type" value="Genomic_DNA"/>
</dbReference>
<dbReference type="CDD" id="cd07377">
    <property type="entry name" value="WHTH_GntR"/>
    <property type="match status" value="1"/>
</dbReference>
<dbReference type="eggNOG" id="COG1609">
    <property type="taxonomic scope" value="Bacteria"/>
</dbReference>
<organism evidence="5 6">
    <name type="scientific">Pseudobacteroides cellulosolvens ATCC 35603 = DSM 2933</name>
    <dbReference type="NCBI Taxonomy" id="398512"/>
    <lineage>
        <taxon>Bacteria</taxon>
        <taxon>Bacillati</taxon>
        <taxon>Bacillota</taxon>
        <taxon>Clostridia</taxon>
        <taxon>Eubacteriales</taxon>
        <taxon>Oscillospiraceae</taxon>
        <taxon>Pseudobacteroides</taxon>
    </lineage>
</organism>
<dbReference type="InterPro" id="IPR033532">
    <property type="entry name" value="AraR_ligand_bind_dom"/>
</dbReference>
<evidence type="ECO:0000313" key="5">
    <source>
        <dbReference type="EMBL" id="KNY27830.1"/>
    </source>
</evidence>
<evidence type="ECO:0000256" key="2">
    <source>
        <dbReference type="ARBA" id="ARBA00023125"/>
    </source>
</evidence>
<keyword evidence="2" id="KW-0238">DNA-binding</keyword>
<evidence type="ECO:0000259" key="4">
    <source>
        <dbReference type="PROSITE" id="PS50949"/>
    </source>
</evidence>
<accession>A0A0L6JQ66</accession>
<dbReference type="SUPFAM" id="SSF53822">
    <property type="entry name" value="Periplasmic binding protein-like I"/>
    <property type="match status" value="1"/>
</dbReference>
<reference evidence="6" key="1">
    <citation type="submission" date="2015-07" db="EMBL/GenBank/DDBJ databases">
        <title>Near-Complete Genome Sequence of the Cellulolytic Bacterium Bacteroides (Pseudobacteroides) cellulosolvens ATCC 35603.</title>
        <authorList>
            <person name="Dassa B."/>
            <person name="Utturkar S.M."/>
            <person name="Klingeman D.M."/>
            <person name="Hurt R.A."/>
            <person name="Keller M."/>
            <person name="Xu J."/>
            <person name="Reddy Y.H.K."/>
            <person name="Borovok I."/>
            <person name="Grinberg I.R."/>
            <person name="Lamed R."/>
            <person name="Zhivin O."/>
            <person name="Bayer E.A."/>
            <person name="Brown S.D."/>
        </authorList>
    </citation>
    <scope>NUCLEOTIDE SEQUENCE [LARGE SCALE GENOMIC DNA]</scope>
    <source>
        <strain evidence="6">DSM 2933</strain>
    </source>
</reference>
<protein>
    <submittedName>
        <fullName evidence="5">Regulatory protein GntR HTH</fullName>
    </submittedName>
</protein>
<keyword evidence="3" id="KW-0804">Transcription</keyword>
<dbReference type="CDD" id="cd01541">
    <property type="entry name" value="PBP1_AraR"/>
    <property type="match status" value="1"/>
</dbReference>
<feature type="domain" description="HTH gntR-type" evidence="4">
    <location>
        <begin position="7"/>
        <end position="75"/>
    </location>
</feature>
<dbReference type="InterPro" id="IPR046335">
    <property type="entry name" value="LacI/GalR-like_sensor"/>
</dbReference>
<dbReference type="AlphaFoldDB" id="A0A0L6JQ66"/>
<evidence type="ECO:0000256" key="3">
    <source>
        <dbReference type="ARBA" id="ARBA00023163"/>
    </source>
</evidence>
<dbReference type="Pfam" id="PF00392">
    <property type="entry name" value="GntR"/>
    <property type="match status" value="1"/>
</dbReference>
<dbReference type="PROSITE" id="PS50949">
    <property type="entry name" value="HTH_GNTR"/>
    <property type="match status" value="1"/>
</dbReference>
<dbReference type="PRINTS" id="PR00035">
    <property type="entry name" value="HTHGNTR"/>
</dbReference>
<dbReference type="PANTHER" id="PTHR30146">
    <property type="entry name" value="LACI-RELATED TRANSCRIPTIONAL REPRESSOR"/>
    <property type="match status" value="1"/>
</dbReference>
<comment type="caution">
    <text evidence="5">The sequence shown here is derived from an EMBL/GenBank/DDBJ whole genome shotgun (WGS) entry which is preliminary data.</text>
</comment>
<dbReference type="InterPro" id="IPR036388">
    <property type="entry name" value="WH-like_DNA-bd_sf"/>
</dbReference>
<keyword evidence="1" id="KW-0805">Transcription regulation</keyword>
<dbReference type="SUPFAM" id="SSF46785">
    <property type="entry name" value="Winged helix' DNA-binding domain"/>
    <property type="match status" value="1"/>
</dbReference>
<proteinExistence type="predicted"/>
<evidence type="ECO:0000313" key="6">
    <source>
        <dbReference type="Proteomes" id="UP000036923"/>
    </source>
</evidence>
<dbReference type="Pfam" id="PF13377">
    <property type="entry name" value="Peripla_BP_3"/>
    <property type="match status" value="1"/>
</dbReference>
<dbReference type="GO" id="GO:0000976">
    <property type="term" value="F:transcription cis-regulatory region binding"/>
    <property type="evidence" value="ECO:0007669"/>
    <property type="project" value="TreeGrafter"/>
</dbReference>
<dbReference type="Proteomes" id="UP000036923">
    <property type="component" value="Unassembled WGS sequence"/>
</dbReference>
<dbReference type="STRING" id="398512.Bccel_3101"/>
<dbReference type="OrthoDB" id="9813468at2"/>
<sequence length="364" mass="41183">MQSGNNQAKYYKLMEHIKEEVLMGRIKPGDQIPSENILSKEHSLSRHTVRKAISMLVNEGLLYTEHGKGTFCLGRQNKRSDSKNIGVITTYISEYIFPRVIQGIDGVLSGSGYSIMLKNTNNNTTNEANCLQDLLGKDIEGLIIEPTKSALFSDNLKFYEAFDKHHIPYVFIHGYNTQLEGKSHVILDDAGGMVSIVEYLAKLGHKNIIGVFKADDIQGINRHKGFARGLTKVGLSYNPDNIIWFHTEDKEVKPYTYIKQFIEEKKEIDAIVCYNDEIAFRTFELLLKLGVKVPQDISITGFDDSYFSENCPVKLTTVNHPKEALGQEAASILLEMLKDDNYQNNPMQKVIEPKLVIKDSCVQR</sequence>
<name>A0A0L6JQ66_9FIRM</name>
<gene>
    <name evidence="5" type="ORF">Bccel_3101</name>
</gene>
<keyword evidence="6" id="KW-1185">Reference proteome</keyword>
<dbReference type="RefSeq" id="WP_036941992.1">
    <property type="nucleotide sequence ID" value="NZ_JQKC01000017.1"/>
</dbReference>
<dbReference type="PANTHER" id="PTHR30146:SF150">
    <property type="entry name" value="ARABINOSE METABOLISM TRANSCRIPTIONAL REPRESSOR"/>
    <property type="match status" value="1"/>
</dbReference>
<dbReference type="SMART" id="SM00345">
    <property type="entry name" value="HTH_GNTR"/>
    <property type="match status" value="1"/>
</dbReference>
<dbReference type="Gene3D" id="1.10.10.10">
    <property type="entry name" value="Winged helix-like DNA-binding domain superfamily/Winged helix DNA-binding domain"/>
    <property type="match status" value="1"/>
</dbReference>
<evidence type="ECO:0000256" key="1">
    <source>
        <dbReference type="ARBA" id="ARBA00023015"/>
    </source>
</evidence>
<dbReference type="InterPro" id="IPR028082">
    <property type="entry name" value="Peripla_BP_I"/>
</dbReference>